<accession>A0ABW4X8F8</accession>
<sequence length="393" mass="41078">MRVQTRNRLVATVATATAAVVMTGCGTSSGSGGGSAAGGGGTGEGYACDADEVTIGGLWAQSGPQAAYGEWFANGTEMAVEHINADGGIGGRTQIRLQVEDTRALPEPAVVAFQGMVSDGIQYVLSSFSSQTLALAPIAANEEVVLINGGAQSDALGEQGPFLFNTIPLLRNESVALAEKLYEDGVQSAAIIYTSDDGGEAARENFEEAFTELGGEITGVESGEFGGTDFRSQLTKLRSTDPEVLLLGAFGQDSANIINQVREIGWDVPLANTSWVAIPAVLENPAAEGLRLTTIPFEPSEEFQQEYQQKYGEAPTSAFIGNYYDGVKIFAEAFEHVCDSGAETVSGAALADAIREIETFDSVYGSELTFEEGTASRPIDLAVIRGGAVTPVE</sequence>
<evidence type="ECO:0000256" key="1">
    <source>
        <dbReference type="ARBA" id="ARBA00010062"/>
    </source>
</evidence>
<evidence type="ECO:0000259" key="6">
    <source>
        <dbReference type="Pfam" id="PF13458"/>
    </source>
</evidence>
<comment type="caution">
    <text evidence="7">The sequence shown here is derived from an EMBL/GenBank/DDBJ whole genome shotgun (WGS) entry which is preliminary data.</text>
</comment>
<protein>
    <submittedName>
        <fullName evidence="7">ABC transporter substrate-binding protein</fullName>
    </submittedName>
</protein>
<evidence type="ECO:0000313" key="7">
    <source>
        <dbReference type="EMBL" id="MFD2090748.1"/>
    </source>
</evidence>
<dbReference type="InterPro" id="IPR000709">
    <property type="entry name" value="Leu_Ile_Val-bd"/>
</dbReference>
<dbReference type="SUPFAM" id="SSF53822">
    <property type="entry name" value="Periplasmic binding protein-like I"/>
    <property type="match status" value="1"/>
</dbReference>
<evidence type="ECO:0000256" key="2">
    <source>
        <dbReference type="ARBA" id="ARBA00022448"/>
    </source>
</evidence>
<evidence type="ECO:0000256" key="3">
    <source>
        <dbReference type="ARBA" id="ARBA00022729"/>
    </source>
</evidence>
<gene>
    <name evidence="7" type="ORF">ACFSHS_04100</name>
</gene>
<dbReference type="InterPro" id="IPR028081">
    <property type="entry name" value="Leu-bd"/>
</dbReference>
<evidence type="ECO:0000256" key="4">
    <source>
        <dbReference type="ARBA" id="ARBA00022970"/>
    </source>
</evidence>
<feature type="signal peptide" evidence="5">
    <location>
        <begin position="1"/>
        <end position="18"/>
    </location>
</feature>
<name>A0ABW4X8F8_9ACTN</name>
<comment type="similarity">
    <text evidence="1">Belongs to the leucine-binding protein family.</text>
</comment>
<reference evidence="8" key="1">
    <citation type="journal article" date="2019" name="Int. J. Syst. Evol. Microbiol.">
        <title>The Global Catalogue of Microorganisms (GCM) 10K type strain sequencing project: providing services to taxonomists for standard genome sequencing and annotation.</title>
        <authorList>
            <consortium name="The Broad Institute Genomics Platform"/>
            <consortium name="The Broad Institute Genome Sequencing Center for Infectious Disease"/>
            <person name="Wu L."/>
            <person name="Ma J."/>
        </authorList>
    </citation>
    <scope>NUCLEOTIDE SEQUENCE [LARGE SCALE GENOMIC DNA]</scope>
    <source>
        <strain evidence="8">JCM 3338</strain>
    </source>
</reference>
<keyword evidence="8" id="KW-1185">Reference proteome</keyword>
<dbReference type="InterPro" id="IPR028082">
    <property type="entry name" value="Peripla_BP_I"/>
</dbReference>
<dbReference type="Pfam" id="PF13458">
    <property type="entry name" value="Peripla_BP_6"/>
    <property type="match status" value="1"/>
</dbReference>
<dbReference type="PANTHER" id="PTHR30483:SF6">
    <property type="entry name" value="PERIPLASMIC BINDING PROTEIN OF ABC TRANSPORTER FOR NATURAL AMINO ACIDS"/>
    <property type="match status" value="1"/>
</dbReference>
<dbReference type="Gene3D" id="3.40.50.2300">
    <property type="match status" value="2"/>
</dbReference>
<keyword evidence="2" id="KW-0813">Transport</keyword>
<dbReference type="PRINTS" id="PR00337">
    <property type="entry name" value="LEUILEVALBP"/>
</dbReference>
<evidence type="ECO:0000313" key="8">
    <source>
        <dbReference type="Proteomes" id="UP001597402"/>
    </source>
</evidence>
<keyword evidence="3 5" id="KW-0732">Signal</keyword>
<proteinExistence type="inferred from homology"/>
<dbReference type="Proteomes" id="UP001597402">
    <property type="component" value="Unassembled WGS sequence"/>
</dbReference>
<dbReference type="EMBL" id="JBHUHP010000002">
    <property type="protein sequence ID" value="MFD2090748.1"/>
    <property type="molecule type" value="Genomic_DNA"/>
</dbReference>
<dbReference type="PANTHER" id="PTHR30483">
    <property type="entry name" value="LEUCINE-SPECIFIC-BINDING PROTEIN"/>
    <property type="match status" value="1"/>
</dbReference>
<feature type="domain" description="Leucine-binding protein" evidence="6">
    <location>
        <begin position="52"/>
        <end position="387"/>
    </location>
</feature>
<dbReference type="RefSeq" id="WP_376872102.1">
    <property type="nucleotide sequence ID" value="NZ_JBHUHP010000002.1"/>
</dbReference>
<dbReference type="PROSITE" id="PS51257">
    <property type="entry name" value="PROKAR_LIPOPROTEIN"/>
    <property type="match status" value="1"/>
</dbReference>
<organism evidence="7 8">
    <name type="scientific">Blastococcus deserti</name>
    <dbReference type="NCBI Taxonomy" id="2259033"/>
    <lineage>
        <taxon>Bacteria</taxon>
        <taxon>Bacillati</taxon>
        <taxon>Actinomycetota</taxon>
        <taxon>Actinomycetes</taxon>
        <taxon>Geodermatophilales</taxon>
        <taxon>Geodermatophilaceae</taxon>
        <taxon>Blastococcus</taxon>
    </lineage>
</organism>
<dbReference type="InterPro" id="IPR051010">
    <property type="entry name" value="BCAA_transport"/>
</dbReference>
<feature type="chain" id="PRO_5046715529" evidence="5">
    <location>
        <begin position="19"/>
        <end position="393"/>
    </location>
</feature>
<evidence type="ECO:0000256" key="5">
    <source>
        <dbReference type="SAM" id="SignalP"/>
    </source>
</evidence>
<keyword evidence="4" id="KW-0029">Amino-acid transport</keyword>